<dbReference type="CDD" id="cd12912">
    <property type="entry name" value="PDC2_MCP_like"/>
    <property type="match status" value="1"/>
</dbReference>
<dbReference type="PROSITE" id="PS50111">
    <property type="entry name" value="CHEMOTAXIS_TRANSDUC_2"/>
    <property type="match status" value="1"/>
</dbReference>
<keyword evidence="6 11" id="KW-1133">Transmembrane helix</keyword>
<dbReference type="SUPFAM" id="SSF58104">
    <property type="entry name" value="Methyl-accepting chemotaxis protein (MCP) signaling domain"/>
    <property type="match status" value="1"/>
</dbReference>
<dbReference type="InterPro" id="IPR029151">
    <property type="entry name" value="Sensor-like_sf"/>
</dbReference>
<evidence type="ECO:0000256" key="11">
    <source>
        <dbReference type="SAM" id="Phobius"/>
    </source>
</evidence>
<feature type="domain" description="Methyl-accepting transducer" evidence="12">
    <location>
        <begin position="374"/>
        <end position="610"/>
    </location>
</feature>
<dbReference type="PROSITE" id="PS50885">
    <property type="entry name" value="HAMP"/>
    <property type="match status" value="1"/>
</dbReference>
<dbReference type="InterPro" id="IPR004089">
    <property type="entry name" value="MCPsignal_dom"/>
</dbReference>
<evidence type="ECO:0000256" key="2">
    <source>
        <dbReference type="ARBA" id="ARBA00022475"/>
    </source>
</evidence>
<keyword evidence="4" id="KW-0145">Chemotaxis</keyword>
<dbReference type="OrthoDB" id="243053at2"/>
<protein>
    <submittedName>
        <fullName evidence="14">Chemotaxis protein</fullName>
    </submittedName>
</protein>
<dbReference type="SMART" id="SM00304">
    <property type="entry name" value="HAMP"/>
    <property type="match status" value="1"/>
</dbReference>
<accession>A0A2P7UMP8</accession>
<keyword evidence="7 11" id="KW-0472">Membrane</keyword>
<dbReference type="EMBL" id="PXZM01000045">
    <property type="protein sequence ID" value="PSJ88292.1"/>
    <property type="molecule type" value="Genomic_DNA"/>
</dbReference>
<evidence type="ECO:0000256" key="8">
    <source>
        <dbReference type="ARBA" id="ARBA00023224"/>
    </source>
</evidence>
<evidence type="ECO:0000256" key="7">
    <source>
        <dbReference type="ARBA" id="ARBA00023136"/>
    </source>
</evidence>
<dbReference type="Pfam" id="PF02743">
    <property type="entry name" value="dCache_1"/>
    <property type="match status" value="1"/>
</dbReference>
<dbReference type="GO" id="GO:0007165">
    <property type="term" value="P:signal transduction"/>
    <property type="evidence" value="ECO:0007669"/>
    <property type="project" value="UniProtKB-KW"/>
</dbReference>
<organism evidence="14 15">
    <name type="scientific">Brevibacillus fortis</name>
    <dbReference type="NCBI Taxonomy" id="2126352"/>
    <lineage>
        <taxon>Bacteria</taxon>
        <taxon>Bacillati</taxon>
        <taxon>Bacillota</taxon>
        <taxon>Bacilli</taxon>
        <taxon>Bacillales</taxon>
        <taxon>Paenibacillaceae</taxon>
        <taxon>Brevibacillus</taxon>
    </lineage>
</organism>
<dbReference type="Pfam" id="PF00672">
    <property type="entry name" value="HAMP"/>
    <property type="match status" value="1"/>
</dbReference>
<keyword evidence="8 10" id="KW-0807">Transducer</keyword>
<dbReference type="CDD" id="cd06225">
    <property type="entry name" value="HAMP"/>
    <property type="match status" value="1"/>
</dbReference>
<dbReference type="SUPFAM" id="SSF103190">
    <property type="entry name" value="Sensory domain-like"/>
    <property type="match status" value="1"/>
</dbReference>
<keyword evidence="2" id="KW-1003">Cell membrane</keyword>
<name>A0A2P7UMP8_9BACL</name>
<dbReference type="Pfam" id="PF00015">
    <property type="entry name" value="MCPsignal"/>
    <property type="match status" value="1"/>
</dbReference>
<dbReference type="InterPro" id="IPR033479">
    <property type="entry name" value="dCache_1"/>
</dbReference>
<comment type="similarity">
    <text evidence="9">Belongs to the methyl-accepting chemotaxis (MCP) protein family.</text>
</comment>
<dbReference type="Gene3D" id="3.30.450.20">
    <property type="entry name" value="PAS domain"/>
    <property type="match status" value="1"/>
</dbReference>
<dbReference type="PANTHER" id="PTHR32089">
    <property type="entry name" value="METHYL-ACCEPTING CHEMOTAXIS PROTEIN MCPB"/>
    <property type="match status" value="1"/>
</dbReference>
<keyword evidence="5 11" id="KW-0812">Transmembrane</keyword>
<dbReference type="SMART" id="SM00283">
    <property type="entry name" value="MA"/>
    <property type="match status" value="1"/>
</dbReference>
<evidence type="ECO:0000313" key="15">
    <source>
        <dbReference type="Proteomes" id="UP000240419"/>
    </source>
</evidence>
<gene>
    <name evidence="14" type="ORF">C7R93_25380</name>
</gene>
<comment type="subcellular location">
    <subcellularLocation>
        <location evidence="1">Cell membrane</location>
        <topology evidence="1">Multi-pass membrane protein</topology>
    </subcellularLocation>
</comment>
<sequence>MRVRLINWSRSFKTRLIASFLLILLVPTIVVGTLASNQAKQEMEKQILNSAKENVELVNSIVTNTFKPKLDTIEFLAKTVNKNMYPTKDSAALVMPHLDIYSGMLPDTNGVGLGTVDGQYYQSPKVTVKAGFDPRTREWYKKAMENKGKAVITEPYVSAASGKVLVTISKTTDDGSGVVGIVMGVEQIKELADMVSIGSDGFVMIMDSNKKFVVHREKESGTVAEESYFEKLYEGASGNFRYDEEGNEQEVHYTTNELTGWKIAGKLDRSEIQNSVQPIFTFTYATIAICLIVGGLIVTVVLRSIIRSIQAVKVHAVKVSEGILTEPIQVRSDDEIGELGRAFNTMQDNLRTLISDVETRAEQVAASSEQLTASAQQTSNATEHVATAVQEVAGSVEKQTNGIDQNVHSLQNISDGVAQIVESVHGLTDIAEQTTIHAGEGGESVQKVMGQMNSIHDSVEQLNHMVHSLSERSRDIVAFSEVISGISQQTNLLALNAAIEAARAGEHGKGFAVVATEVRLLAEQSQESAKQISDLIVEIQRDTQESVETMEKVRRDVSEGLRISQGTIDKFEEILTSTKQTNPRIVEVSSIAQQIVATVAEVKVTANELAMIAKGNAETAEEVAASTEEQLASMQEVSASAQSLSSLAEELNAMINKFRY</sequence>
<proteinExistence type="inferred from homology"/>
<reference evidence="14 15" key="1">
    <citation type="submission" date="2018-03" db="EMBL/GenBank/DDBJ databases">
        <title>Brevisbacillus phylogenomics.</title>
        <authorList>
            <person name="Dunlap C."/>
        </authorList>
    </citation>
    <scope>NUCLEOTIDE SEQUENCE [LARGE SCALE GENOMIC DNA]</scope>
    <source>
        <strain evidence="14 15">NRRL NRS-1210</strain>
    </source>
</reference>
<keyword evidence="15" id="KW-1185">Reference proteome</keyword>
<evidence type="ECO:0000256" key="1">
    <source>
        <dbReference type="ARBA" id="ARBA00004651"/>
    </source>
</evidence>
<dbReference type="GO" id="GO:0005886">
    <property type="term" value="C:plasma membrane"/>
    <property type="evidence" value="ECO:0007669"/>
    <property type="project" value="UniProtKB-SubCell"/>
</dbReference>
<dbReference type="Gene3D" id="1.10.8.500">
    <property type="entry name" value="HAMP domain in histidine kinase"/>
    <property type="match status" value="1"/>
</dbReference>
<dbReference type="CDD" id="cd11386">
    <property type="entry name" value="MCP_signal"/>
    <property type="match status" value="1"/>
</dbReference>
<evidence type="ECO:0000256" key="9">
    <source>
        <dbReference type="ARBA" id="ARBA00029447"/>
    </source>
</evidence>
<evidence type="ECO:0000313" key="14">
    <source>
        <dbReference type="EMBL" id="PSJ88292.1"/>
    </source>
</evidence>
<feature type="domain" description="HAMP" evidence="13">
    <location>
        <begin position="303"/>
        <end position="355"/>
    </location>
</feature>
<dbReference type="PANTHER" id="PTHR32089:SF114">
    <property type="entry name" value="METHYL-ACCEPTING CHEMOTAXIS PROTEIN MCPB"/>
    <property type="match status" value="1"/>
</dbReference>
<dbReference type="RefSeq" id="WP_106841393.1">
    <property type="nucleotide sequence ID" value="NZ_JBCNIW010000031.1"/>
</dbReference>
<comment type="caution">
    <text evidence="14">The sequence shown here is derived from an EMBL/GenBank/DDBJ whole genome shotgun (WGS) entry which is preliminary data.</text>
</comment>
<dbReference type="AlphaFoldDB" id="A0A2P7UMP8"/>
<dbReference type="CDD" id="cd12913">
    <property type="entry name" value="PDC1_MCP_like"/>
    <property type="match status" value="1"/>
</dbReference>
<dbReference type="Gene3D" id="1.10.287.950">
    <property type="entry name" value="Methyl-accepting chemotaxis protein"/>
    <property type="match status" value="1"/>
</dbReference>
<evidence type="ECO:0000259" key="13">
    <source>
        <dbReference type="PROSITE" id="PS50885"/>
    </source>
</evidence>
<evidence type="ECO:0000259" key="12">
    <source>
        <dbReference type="PROSITE" id="PS50111"/>
    </source>
</evidence>
<dbReference type="InterPro" id="IPR003660">
    <property type="entry name" value="HAMP_dom"/>
</dbReference>
<evidence type="ECO:0000256" key="10">
    <source>
        <dbReference type="PROSITE-ProRule" id="PRU00284"/>
    </source>
</evidence>
<evidence type="ECO:0000256" key="6">
    <source>
        <dbReference type="ARBA" id="ARBA00022989"/>
    </source>
</evidence>
<evidence type="ECO:0000256" key="4">
    <source>
        <dbReference type="ARBA" id="ARBA00022500"/>
    </source>
</evidence>
<dbReference type="GO" id="GO:0006935">
    <property type="term" value="P:chemotaxis"/>
    <property type="evidence" value="ECO:0007669"/>
    <property type="project" value="UniProtKB-KW"/>
</dbReference>
<evidence type="ECO:0000256" key="5">
    <source>
        <dbReference type="ARBA" id="ARBA00022692"/>
    </source>
</evidence>
<dbReference type="Proteomes" id="UP000240419">
    <property type="component" value="Unassembled WGS sequence"/>
</dbReference>
<evidence type="ECO:0000256" key="3">
    <source>
        <dbReference type="ARBA" id="ARBA00022481"/>
    </source>
</evidence>
<keyword evidence="3" id="KW-0488">Methylation</keyword>
<feature type="transmembrane region" description="Helical" evidence="11">
    <location>
        <begin position="279"/>
        <end position="302"/>
    </location>
</feature>